<comment type="caution">
    <text evidence="1">The sequence shown here is derived from an EMBL/GenBank/DDBJ whole genome shotgun (WGS) entry which is preliminary data.</text>
</comment>
<name>A0A1V6LMW4_9FLAO</name>
<sequence length="246" mass="27227">MKLVSVSGSDTSVTFEIDEPSQGLIFNDGFPFDGKIKVDKISASANDVNIIPEMAIVDLIDIQAYLGLDSTVNTDADKSEFVRNLVVFFSASGVLSFDDDNKYKVTLSNLGTSAFDVINMDNSAVGTPIIIQKGELKGTNSEKTENYSDVDLLYFNGKHEPTKMSYIVADGFVNGVEQVRKVNIDVAQMEAYKRSFEASRYEVTTKLYSNGVGHIGFPVNQLKNVTIHHDISLDEDMTYLTVKYKR</sequence>
<evidence type="ECO:0000313" key="2">
    <source>
        <dbReference type="Proteomes" id="UP000191680"/>
    </source>
</evidence>
<dbReference type="AlphaFoldDB" id="A0A1V6LMW4"/>
<dbReference type="RefSeq" id="WP_080319989.1">
    <property type="nucleotide sequence ID" value="NZ_MTBC01000016.1"/>
</dbReference>
<gene>
    <name evidence="1" type="ORF">BUL40_15585</name>
</gene>
<organism evidence="1 2">
    <name type="scientific">Croceivirga radicis</name>
    <dbReference type="NCBI Taxonomy" id="1929488"/>
    <lineage>
        <taxon>Bacteria</taxon>
        <taxon>Pseudomonadati</taxon>
        <taxon>Bacteroidota</taxon>
        <taxon>Flavobacteriia</taxon>
        <taxon>Flavobacteriales</taxon>
        <taxon>Flavobacteriaceae</taxon>
        <taxon>Croceivirga</taxon>
    </lineage>
</organism>
<reference evidence="1 2" key="1">
    <citation type="submission" date="2016-12" db="EMBL/GenBank/DDBJ databases">
        <authorList>
            <person name="Song W.-J."/>
            <person name="Kurnit D.M."/>
        </authorList>
    </citation>
    <scope>NUCLEOTIDE SEQUENCE [LARGE SCALE GENOMIC DNA]</scope>
    <source>
        <strain evidence="1 2">HSG9</strain>
    </source>
</reference>
<proteinExistence type="predicted"/>
<accession>A0A1V6LMW4</accession>
<keyword evidence="2" id="KW-1185">Reference proteome</keyword>
<evidence type="ECO:0000313" key="1">
    <source>
        <dbReference type="EMBL" id="OQD41498.1"/>
    </source>
</evidence>
<dbReference type="Proteomes" id="UP000191680">
    <property type="component" value="Unassembled WGS sequence"/>
</dbReference>
<dbReference type="OrthoDB" id="1412118at2"/>
<protein>
    <submittedName>
        <fullName evidence="1">Uncharacterized protein</fullName>
    </submittedName>
</protein>
<dbReference type="EMBL" id="MTBC01000016">
    <property type="protein sequence ID" value="OQD41498.1"/>
    <property type="molecule type" value="Genomic_DNA"/>
</dbReference>